<keyword evidence="2" id="KW-1185">Reference proteome</keyword>
<sequence length="149" mass="17372">MPLLVTKRNHGNILYSIFREKLWSRFVNVKAALQLAQQNKAINQVLVNPVIHIDEGIKNDLIFLKSAIEPYHKMLSARTDKTEPIEKIFEDFPCLKKHYRAELFESDFNITYPEQIDIIYNEWPKVSEAILKEADDRKISCPVETTLGK</sequence>
<organism evidence="1 2">
    <name type="scientific">Psylliodes chrysocephalus</name>
    <dbReference type="NCBI Taxonomy" id="3402493"/>
    <lineage>
        <taxon>Eukaryota</taxon>
        <taxon>Metazoa</taxon>
        <taxon>Ecdysozoa</taxon>
        <taxon>Arthropoda</taxon>
        <taxon>Hexapoda</taxon>
        <taxon>Insecta</taxon>
        <taxon>Pterygota</taxon>
        <taxon>Neoptera</taxon>
        <taxon>Endopterygota</taxon>
        <taxon>Coleoptera</taxon>
        <taxon>Polyphaga</taxon>
        <taxon>Cucujiformia</taxon>
        <taxon>Chrysomeloidea</taxon>
        <taxon>Chrysomelidae</taxon>
        <taxon>Galerucinae</taxon>
        <taxon>Alticini</taxon>
        <taxon>Psylliodes</taxon>
    </lineage>
</organism>
<proteinExistence type="predicted"/>
<accession>A0A9P0GID2</accession>
<dbReference type="Proteomes" id="UP001153636">
    <property type="component" value="Chromosome 8"/>
</dbReference>
<dbReference type="AlphaFoldDB" id="A0A9P0GID2"/>
<protein>
    <submittedName>
        <fullName evidence="1">Uncharacterized protein</fullName>
    </submittedName>
</protein>
<gene>
    <name evidence="1" type="ORF">PSYICH_LOCUS14851</name>
</gene>
<evidence type="ECO:0000313" key="2">
    <source>
        <dbReference type="Proteomes" id="UP001153636"/>
    </source>
</evidence>
<reference evidence="1" key="1">
    <citation type="submission" date="2022-01" db="EMBL/GenBank/DDBJ databases">
        <authorList>
            <person name="King R."/>
        </authorList>
    </citation>
    <scope>NUCLEOTIDE SEQUENCE</scope>
</reference>
<dbReference type="EMBL" id="OV651820">
    <property type="protein sequence ID" value="CAH1114739.1"/>
    <property type="molecule type" value="Genomic_DNA"/>
</dbReference>
<name>A0A9P0GID2_9CUCU</name>
<evidence type="ECO:0000313" key="1">
    <source>
        <dbReference type="EMBL" id="CAH1114739.1"/>
    </source>
</evidence>